<accession>A0A4Y2URM7</accession>
<name>A0A4Y2URM7_ARAVE</name>
<organism evidence="1 2">
    <name type="scientific">Araneus ventricosus</name>
    <name type="common">Orbweaver spider</name>
    <name type="synonym">Epeira ventricosa</name>
    <dbReference type="NCBI Taxonomy" id="182803"/>
    <lineage>
        <taxon>Eukaryota</taxon>
        <taxon>Metazoa</taxon>
        <taxon>Ecdysozoa</taxon>
        <taxon>Arthropoda</taxon>
        <taxon>Chelicerata</taxon>
        <taxon>Arachnida</taxon>
        <taxon>Araneae</taxon>
        <taxon>Araneomorphae</taxon>
        <taxon>Entelegynae</taxon>
        <taxon>Araneoidea</taxon>
        <taxon>Araneidae</taxon>
        <taxon>Araneus</taxon>
    </lineage>
</organism>
<comment type="caution">
    <text evidence="1">The sequence shown here is derived from an EMBL/GenBank/DDBJ whole genome shotgun (WGS) entry which is preliminary data.</text>
</comment>
<evidence type="ECO:0000313" key="1">
    <source>
        <dbReference type="EMBL" id="GBO14346.1"/>
    </source>
</evidence>
<protein>
    <submittedName>
        <fullName evidence="1">Uncharacterized protein</fullName>
    </submittedName>
</protein>
<proteinExistence type="predicted"/>
<dbReference type="AlphaFoldDB" id="A0A4Y2URM7"/>
<dbReference type="EMBL" id="BGPR01038494">
    <property type="protein sequence ID" value="GBO14346.1"/>
    <property type="molecule type" value="Genomic_DNA"/>
</dbReference>
<dbReference type="OrthoDB" id="7549893at2759"/>
<gene>
    <name evidence="1" type="ORF">AVEN_273594_1</name>
</gene>
<dbReference type="Proteomes" id="UP000499080">
    <property type="component" value="Unassembled WGS sequence"/>
</dbReference>
<evidence type="ECO:0000313" key="2">
    <source>
        <dbReference type="Proteomes" id="UP000499080"/>
    </source>
</evidence>
<sequence length="155" mass="17201">MLRLASDCRLSWIASRLNQVLLLSVPVGQQGQKKALHQEGVAQATVPHTGVKNEENEPLVASEKILLPPSHIKLSLMKNFVKAMDCGGNGLQYLHLIFPKVSEAKIKEGIFVGPQFRQLMKDPVFESKLTKKEAAAWTSFKELAKNVFGNHKAEN</sequence>
<dbReference type="PANTHER" id="PTHR46114">
    <property type="entry name" value="APPLE DOMAIN-CONTAINING PROTEIN"/>
    <property type="match status" value="1"/>
</dbReference>
<keyword evidence="2" id="KW-1185">Reference proteome</keyword>
<reference evidence="1 2" key="1">
    <citation type="journal article" date="2019" name="Sci. Rep.">
        <title>Orb-weaving spider Araneus ventricosus genome elucidates the spidroin gene catalogue.</title>
        <authorList>
            <person name="Kono N."/>
            <person name="Nakamura H."/>
            <person name="Ohtoshi R."/>
            <person name="Moran D.A.P."/>
            <person name="Shinohara A."/>
            <person name="Yoshida Y."/>
            <person name="Fujiwara M."/>
            <person name="Mori M."/>
            <person name="Tomita M."/>
            <person name="Arakawa K."/>
        </authorList>
    </citation>
    <scope>NUCLEOTIDE SEQUENCE [LARGE SCALE GENOMIC DNA]</scope>
</reference>
<dbReference type="PANTHER" id="PTHR46114:SF2">
    <property type="entry name" value="CULLIN N-TERMINAL DOMAIN-CONTAINING PROTEIN"/>
    <property type="match status" value="1"/>
</dbReference>